<dbReference type="Proteomes" id="UP001341281">
    <property type="component" value="Chromosome 05"/>
</dbReference>
<accession>A0AAQ3TRW3</accession>
<evidence type="ECO:0000313" key="1">
    <source>
        <dbReference type="EMBL" id="WVZ76775.1"/>
    </source>
</evidence>
<sequence length="144" mass="16303">MDNARVDNALLQSKASDSCPTGHWKHSLLLGLPFCLCSSCSLSIHQVLREMPMRTVSPRTMLIATASPLHGANSFRHRISPLLKHSHWWRLGTHIGGNVFVKTTVTTPELESDQLYSRFWKTRRMTTTPTTDEDELNDDHSYDG</sequence>
<protein>
    <submittedName>
        <fullName evidence="1">Uncharacterized protein</fullName>
    </submittedName>
</protein>
<dbReference type="EMBL" id="CP144749">
    <property type="protein sequence ID" value="WVZ76775.1"/>
    <property type="molecule type" value="Genomic_DNA"/>
</dbReference>
<keyword evidence="2" id="KW-1185">Reference proteome</keyword>
<proteinExistence type="predicted"/>
<name>A0AAQ3TRW3_PASNO</name>
<gene>
    <name evidence="1" type="ORF">U9M48_024715</name>
</gene>
<dbReference type="AlphaFoldDB" id="A0AAQ3TRW3"/>
<evidence type="ECO:0000313" key="2">
    <source>
        <dbReference type="Proteomes" id="UP001341281"/>
    </source>
</evidence>
<organism evidence="1 2">
    <name type="scientific">Paspalum notatum var. saurae</name>
    <dbReference type="NCBI Taxonomy" id="547442"/>
    <lineage>
        <taxon>Eukaryota</taxon>
        <taxon>Viridiplantae</taxon>
        <taxon>Streptophyta</taxon>
        <taxon>Embryophyta</taxon>
        <taxon>Tracheophyta</taxon>
        <taxon>Spermatophyta</taxon>
        <taxon>Magnoliopsida</taxon>
        <taxon>Liliopsida</taxon>
        <taxon>Poales</taxon>
        <taxon>Poaceae</taxon>
        <taxon>PACMAD clade</taxon>
        <taxon>Panicoideae</taxon>
        <taxon>Andropogonodae</taxon>
        <taxon>Paspaleae</taxon>
        <taxon>Paspalinae</taxon>
        <taxon>Paspalum</taxon>
    </lineage>
</organism>
<reference evidence="1 2" key="1">
    <citation type="submission" date="2024-02" db="EMBL/GenBank/DDBJ databases">
        <title>High-quality chromosome-scale genome assembly of Pensacola bahiagrass (Paspalum notatum Flugge var. saurae).</title>
        <authorList>
            <person name="Vega J.M."/>
            <person name="Podio M."/>
            <person name="Orjuela J."/>
            <person name="Siena L.A."/>
            <person name="Pessino S.C."/>
            <person name="Combes M.C."/>
            <person name="Mariac C."/>
            <person name="Albertini E."/>
            <person name="Pupilli F."/>
            <person name="Ortiz J.P.A."/>
            <person name="Leblanc O."/>
        </authorList>
    </citation>
    <scope>NUCLEOTIDE SEQUENCE [LARGE SCALE GENOMIC DNA]</scope>
    <source>
        <strain evidence="1">R1</strain>
        <tissue evidence="1">Leaf</tissue>
    </source>
</reference>